<feature type="transmembrane region" description="Helical" evidence="1">
    <location>
        <begin position="145"/>
        <end position="166"/>
    </location>
</feature>
<feature type="transmembrane region" description="Helical" evidence="1">
    <location>
        <begin position="6"/>
        <end position="22"/>
    </location>
</feature>
<keyword evidence="1" id="KW-0812">Transmembrane</keyword>
<evidence type="ECO:0000313" key="3">
    <source>
        <dbReference type="Proteomes" id="UP000426027"/>
    </source>
</evidence>
<keyword evidence="1" id="KW-1133">Transmembrane helix</keyword>
<evidence type="ECO:0008006" key="4">
    <source>
        <dbReference type="Google" id="ProtNLM"/>
    </source>
</evidence>
<dbReference type="PANTHER" id="PTHR36434">
    <property type="entry name" value="MEMBRANE PROTEASE YUGP-RELATED"/>
    <property type="match status" value="1"/>
</dbReference>
<gene>
    <name evidence="2" type="ORF">GLV81_01375</name>
</gene>
<dbReference type="Pfam" id="PF04298">
    <property type="entry name" value="Zn_peptidase_2"/>
    <property type="match status" value="1"/>
</dbReference>
<dbReference type="AlphaFoldDB" id="A0A6I6G4E9"/>
<dbReference type="PANTHER" id="PTHR36434:SF1">
    <property type="entry name" value="MEMBRANE PROTEASE YUGP-RELATED"/>
    <property type="match status" value="1"/>
</dbReference>
<dbReference type="KEGG" id="fls:GLV81_01375"/>
<dbReference type="Proteomes" id="UP000426027">
    <property type="component" value="Chromosome"/>
</dbReference>
<dbReference type="EMBL" id="CP046566">
    <property type="protein sequence ID" value="QGW26927.1"/>
    <property type="molecule type" value="Genomic_DNA"/>
</dbReference>
<accession>A0A6I6G4E9</accession>
<evidence type="ECO:0000313" key="2">
    <source>
        <dbReference type="EMBL" id="QGW26927.1"/>
    </source>
</evidence>
<organism evidence="2 3">
    <name type="scientific">Phnomibacter ginsenosidimutans</name>
    <dbReference type="NCBI Taxonomy" id="2676868"/>
    <lineage>
        <taxon>Bacteria</taxon>
        <taxon>Pseudomonadati</taxon>
        <taxon>Bacteroidota</taxon>
        <taxon>Chitinophagia</taxon>
        <taxon>Chitinophagales</taxon>
        <taxon>Chitinophagaceae</taxon>
        <taxon>Phnomibacter</taxon>
    </lineage>
</organism>
<dbReference type="RefSeq" id="WP_157476162.1">
    <property type="nucleotide sequence ID" value="NZ_CP046566.1"/>
</dbReference>
<keyword evidence="1" id="KW-0472">Membrane</keyword>
<keyword evidence="3" id="KW-1185">Reference proteome</keyword>
<sequence length="229" mass="25312">MSGIYLVSIIFLGISWLVSMRLKSKFSAYSQVPLQNGMSGKEIAEQMLHDNGIYDVKVISVEGQLTDHYNPMDKTVNLSQDVYYGQHVSAAAVAAHECGHAVQHAQAYNWLMLRSRLVPIVQFSSSIVQWVLLAGVLLVNAFPQLLIAGIVLFSATTVFSVVTLPVEFDASKRALAWLQQTRITAGQTHEKAKDALHWAAMTYVVAALASVATLLQYVFILMGNRDREE</sequence>
<feature type="transmembrane region" description="Helical" evidence="1">
    <location>
        <begin position="117"/>
        <end position="139"/>
    </location>
</feature>
<dbReference type="InterPro" id="IPR007395">
    <property type="entry name" value="Zn_peptidase_2"/>
</dbReference>
<protein>
    <recommendedName>
        <fullName evidence="4">Zinc metallopeptidase</fullName>
    </recommendedName>
</protein>
<reference evidence="2 3" key="1">
    <citation type="submission" date="2019-11" db="EMBL/GenBank/DDBJ databases">
        <authorList>
            <person name="Im W.T."/>
        </authorList>
    </citation>
    <scope>NUCLEOTIDE SEQUENCE [LARGE SCALE GENOMIC DNA]</scope>
    <source>
        <strain evidence="2 3">SB-02</strain>
    </source>
</reference>
<evidence type="ECO:0000256" key="1">
    <source>
        <dbReference type="SAM" id="Phobius"/>
    </source>
</evidence>
<proteinExistence type="predicted"/>
<name>A0A6I6G4E9_9BACT</name>
<feature type="transmembrane region" description="Helical" evidence="1">
    <location>
        <begin position="198"/>
        <end position="220"/>
    </location>
</feature>